<accession>A0A0P7GVF1</accession>
<dbReference type="EMBL" id="LGUC01000001">
    <property type="protein sequence ID" value="KPN29510.1"/>
    <property type="molecule type" value="Genomic_DNA"/>
</dbReference>
<reference evidence="3" key="1">
    <citation type="submission" date="2013-11" db="EMBL/GenBank/DDBJ databases">
        <authorList>
            <person name="Hoang H.T."/>
            <person name="Killian M.L."/>
            <person name="Madson D.M."/>
            <person name="Arruda P.H.E."/>
            <person name="Sun D."/>
            <person name="Schwartz K.J."/>
            <person name="Yoon K."/>
        </authorList>
    </citation>
    <scope>NUCLEOTIDE SEQUENCE [LARGE SCALE GENOMIC DNA]</scope>
    <source>
        <strain evidence="3">CDK2</strain>
    </source>
</reference>
<name>A0A0P7GVF1_9EURY</name>
<keyword evidence="3" id="KW-1185">Reference proteome</keyword>
<evidence type="ECO:0000313" key="3">
    <source>
        <dbReference type="Proteomes" id="UP000050535"/>
    </source>
</evidence>
<protein>
    <submittedName>
        <fullName evidence="2">XapX domain protein</fullName>
    </submittedName>
</protein>
<dbReference type="AlphaFoldDB" id="A0A0P7GVF1"/>
<dbReference type="InterPro" id="IPR020017">
    <property type="entry name" value="XapX_domain"/>
</dbReference>
<dbReference type="Proteomes" id="UP000050535">
    <property type="component" value="Unassembled WGS sequence"/>
</dbReference>
<keyword evidence="1" id="KW-0812">Transmembrane</keyword>
<comment type="caution">
    <text evidence="2">The sequence shown here is derived from an EMBL/GenBank/DDBJ whole genome shotgun (WGS) entry which is preliminary data.</text>
</comment>
<feature type="transmembrane region" description="Helical" evidence="1">
    <location>
        <begin position="33"/>
        <end position="54"/>
    </location>
</feature>
<sequence length="64" mass="6556">MNVAAVLAALAVGIVTGALFTFLRLPIPAPPALPGVVAIVGIYVGYYLMANLGWGFDLLEALGL</sequence>
<dbReference type="RefSeq" id="WP_054582793.1">
    <property type="nucleotide sequence ID" value="NZ_LGUC01000001.1"/>
</dbReference>
<evidence type="ECO:0000313" key="2">
    <source>
        <dbReference type="EMBL" id="KPN29510.1"/>
    </source>
</evidence>
<keyword evidence="1" id="KW-1133">Transmembrane helix</keyword>
<proteinExistence type="predicted"/>
<evidence type="ECO:0000256" key="1">
    <source>
        <dbReference type="SAM" id="Phobius"/>
    </source>
</evidence>
<organism evidence="2 3">
    <name type="scientific">Halolamina pelagica</name>
    <dbReference type="NCBI Taxonomy" id="699431"/>
    <lineage>
        <taxon>Archaea</taxon>
        <taxon>Methanobacteriati</taxon>
        <taxon>Methanobacteriota</taxon>
        <taxon>Stenosarchaea group</taxon>
        <taxon>Halobacteria</taxon>
        <taxon>Halobacteriales</taxon>
        <taxon>Haloferacaceae</taxon>
    </lineage>
</organism>
<dbReference type="PATRIC" id="fig|699431.3.peg.242"/>
<dbReference type="NCBIfam" id="TIGR03510">
    <property type="entry name" value="XapX"/>
    <property type="match status" value="1"/>
</dbReference>
<gene>
    <name evidence="2" type="ORF">SY89_00223</name>
</gene>
<dbReference type="STRING" id="699431.SY89_00223"/>
<keyword evidence="1" id="KW-0472">Membrane</keyword>